<accession>A0A8J7DXZ4</accession>
<dbReference type="GO" id="GO:0004519">
    <property type="term" value="F:endonuclease activity"/>
    <property type="evidence" value="ECO:0007669"/>
    <property type="project" value="UniProtKB-KW"/>
</dbReference>
<comment type="caution">
    <text evidence="2">The sequence shown here is derived from an EMBL/GenBank/DDBJ whole genome shotgun (WGS) entry which is preliminary data.</text>
</comment>
<dbReference type="Pfam" id="PF01844">
    <property type="entry name" value="HNH"/>
    <property type="match status" value="1"/>
</dbReference>
<name>A0A8J7DXZ4_9CYAN</name>
<keyword evidence="3" id="KW-1185">Reference proteome</keyword>
<dbReference type="RefSeq" id="WP_194029570.1">
    <property type="nucleotide sequence ID" value="NZ_JADEWZ010000014.1"/>
</dbReference>
<dbReference type="AlphaFoldDB" id="A0A8J7DXZ4"/>
<dbReference type="GO" id="GO:0008270">
    <property type="term" value="F:zinc ion binding"/>
    <property type="evidence" value="ECO:0007669"/>
    <property type="project" value="InterPro"/>
</dbReference>
<feature type="domain" description="HNH" evidence="1">
    <location>
        <begin position="100"/>
        <end position="139"/>
    </location>
</feature>
<gene>
    <name evidence="2" type="ORF">IQ249_11260</name>
</gene>
<reference evidence="2" key="1">
    <citation type="submission" date="2020-10" db="EMBL/GenBank/DDBJ databases">
        <authorList>
            <person name="Castelo-Branco R."/>
            <person name="Eusebio N."/>
            <person name="Adriana R."/>
            <person name="Vieira A."/>
            <person name="Brugerolle De Fraissinette N."/>
            <person name="Rezende De Castro R."/>
            <person name="Schneider M.P."/>
            <person name="Vasconcelos V."/>
            <person name="Leao P.N."/>
        </authorList>
    </citation>
    <scope>NUCLEOTIDE SEQUENCE</scope>
    <source>
        <strain evidence="2">LEGE 07157</strain>
    </source>
</reference>
<keyword evidence="2" id="KW-0255">Endonuclease</keyword>
<keyword evidence="2" id="KW-0540">Nuclease</keyword>
<dbReference type="GO" id="GO:0003676">
    <property type="term" value="F:nucleic acid binding"/>
    <property type="evidence" value="ECO:0007669"/>
    <property type="project" value="InterPro"/>
</dbReference>
<dbReference type="Gene3D" id="1.10.30.50">
    <property type="match status" value="1"/>
</dbReference>
<organism evidence="2 3">
    <name type="scientific">Lusitaniella coriacea LEGE 07157</name>
    <dbReference type="NCBI Taxonomy" id="945747"/>
    <lineage>
        <taxon>Bacteria</taxon>
        <taxon>Bacillati</taxon>
        <taxon>Cyanobacteriota</taxon>
        <taxon>Cyanophyceae</taxon>
        <taxon>Spirulinales</taxon>
        <taxon>Lusitaniellaceae</taxon>
        <taxon>Lusitaniella</taxon>
    </lineage>
</organism>
<dbReference type="EMBL" id="JADEWZ010000014">
    <property type="protein sequence ID" value="MBE9116478.1"/>
    <property type="molecule type" value="Genomic_DNA"/>
</dbReference>
<dbReference type="Proteomes" id="UP000654482">
    <property type="component" value="Unassembled WGS sequence"/>
</dbReference>
<proteinExistence type="predicted"/>
<dbReference type="InterPro" id="IPR002711">
    <property type="entry name" value="HNH"/>
</dbReference>
<evidence type="ECO:0000313" key="3">
    <source>
        <dbReference type="Proteomes" id="UP000654482"/>
    </source>
</evidence>
<evidence type="ECO:0000313" key="2">
    <source>
        <dbReference type="EMBL" id="MBE9116478.1"/>
    </source>
</evidence>
<sequence>MNEVIKKYKLRKLYKSSDVSAVWNASQNLQVISHPQYGLISPNEYRAKYKNKPCPYCGKKMVQGQQFYSTTSRQDAINRGYQYVDKSGNKTINQAGRNFFHPNYITLDHRTNKARCPEKLFDSDNLEAICWRCNNQKGDDNSFELQHTCDYLNSLAEEARSRYPKL</sequence>
<evidence type="ECO:0000259" key="1">
    <source>
        <dbReference type="Pfam" id="PF01844"/>
    </source>
</evidence>
<keyword evidence="2" id="KW-0378">Hydrolase</keyword>
<protein>
    <submittedName>
        <fullName evidence="2">HNH endonuclease</fullName>
    </submittedName>
</protein>